<sequence>FRIFIEKSFSDPIELISGGMVSSIGKICVIGKAAIDIYSMSHLHSEKNTIGYGLWADDVIGPYFFRNDQDLLVTVNRNRYRLLITEYFWAGLDDIDLDICGFNRTPPQAT</sequence>
<evidence type="ECO:0000313" key="1">
    <source>
        <dbReference type="EMBL" id="JAC98338.1"/>
    </source>
</evidence>
<feature type="non-terminal residue" evidence="1">
    <location>
        <position position="1"/>
    </location>
</feature>
<accession>A0A0A1WH48</accession>
<dbReference type="EMBL" id="GBXI01015953">
    <property type="protein sequence ID" value="JAC98338.1"/>
    <property type="molecule type" value="Transcribed_RNA"/>
</dbReference>
<proteinExistence type="predicted"/>
<reference evidence="1" key="1">
    <citation type="submission" date="2014-11" db="EMBL/GenBank/DDBJ databases">
        <authorList>
            <person name="Geib S."/>
        </authorList>
    </citation>
    <scope>NUCLEOTIDE SEQUENCE</scope>
</reference>
<name>A0A0A1WH48_ZEUCU</name>
<dbReference type="EMBL" id="GBXI01012693">
    <property type="protein sequence ID" value="JAD01599.1"/>
    <property type="molecule type" value="Transcribed_RNA"/>
</dbReference>
<evidence type="ECO:0000313" key="2">
    <source>
        <dbReference type="EMBL" id="JAD01599.1"/>
    </source>
</evidence>
<organism evidence="1">
    <name type="scientific">Zeugodacus cucurbitae</name>
    <name type="common">Melon fruit fly</name>
    <name type="synonym">Bactrocera cucurbitae</name>
    <dbReference type="NCBI Taxonomy" id="28588"/>
    <lineage>
        <taxon>Eukaryota</taxon>
        <taxon>Metazoa</taxon>
        <taxon>Ecdysozoa</taxon>
        <taxon>Arthropoda</taxon>
        <taxon>Hexapoda</taxon>
        <taxon>Insecta</taxon>
        <taxon>Pterygota</taxon>
        <taxon>Neoptera</taxon>
        <taxon>Endopterygota</taxon>
        <taxon>Diptera</taxon>
        <taxon>Brachycera</taxon>
        <taxon>Muscomorpha</taxon>
        <taxon>Tephritoidea</taxon>
        <taxon>Tephritidae</taxon>
        <taxon>Zeugodacus</taxon>
        <taxon>Zeugodacus</taxon>
    </lineage>
</organism>
<dbReference type="AlphaFoldDB" id="A0A0A1WH48"/>
<protein>
    <submittedName>
        <fullName evidence="1">Nucleoprotein</fullName>
    </submittedName>
</protein>
<reference evidence="1" key="2">
    <citation type="journal article" date="2015" name="Gigascience">
        <title>Reconstructing a comprehensive transcriptome assembly of a white-pupal translocated strain of the pest fruit fly Bactrocera cucurbitae.</title>
        <authorList>
            <person name="Sim S.B."/>
            <person name="Calla B."/>
            <person name="Hall B."/>
            <person name="DeRego T."/>
            <person name="Geib S.M."/>
        </authorList>
    </citation>
    <scope>NUCLEOTIDE SEQUENCE</scope>
</reference>
<gene>
    <name evidence="1" type="primary">N_2</name>
    <name evidence="2" type="synonym">N_0</name>
    <name evidence="2" type="ORF">g.41361</name>
    <name evidence="1" type="ORF">g.41363</name>
</gene>